<reference evidence="2 3" key="1">
    <citation type="journal article" date="2017" name="BMC Genomics">
        <title>Chromosome level assembly and secondary metabolite potential of the parasitic fungus Cordyceps militaris.</title>
        <authorList>
            <person name="Kramer G.J."/>
            <person name="Nodwell J.R."/>
        </authorList>
    </citation>
    <scope>NUCLEOTIDE SEQUENCE [LARGE SCALE GENOMIC DNA]</scope>
    <source>
        <strain evidence="2 3">ATCC 34164</strain>
    </source>
</reference>
<dbReference type="AlphaFoldDB" id="A0A2H4SFI9"/>
<feature type="region of interest" description="Disordered" evidence="1">
    <location>
        <begin position="259"/>
        <end position="392"/>
    </location>
</feature>
<protein>
    <submittedName>
        <fullName evidence="2">Uncharacterized protein</fullName>
    </submittedName>
</protein>
<evidence type="ECO:0000313" key="3">
    <source>
        <dbReference type="Proteomes" id="UP000323067"/>
    </source>
</evidence>
<evidence type="ECO:0000256" key="1">
    <source>
        <dbReference type="SAM" id="MobiDB-lite"/>
    </source>
</evidence>
<dbReference type="Proteomes" id="UP000323067">
    <property type="component" value="Chromosome vii"/>
</dbReference>
<evidence type="ECO:0000313" key="2">
    <source>
        <dbReference type="EMBL" id="ATY61874.1"/>
    </source>
</evidence>
<name>A0A2H4SFI9_CORMI</name>
<dbReference type="OrthoDB" id="3016366at2759"/>
<feature type="compositionally biased region" description="Basic and acidic residues" evidence="1">
    <location>
        <begin position="342"/>
        <end position="356"/>
    </location>
</feature>
<organism evidence="2 3">
    <name type="scientific">Cordyceps militaris</name>
    <name type="common">Caterpillar fungus</name>
    <name type="synonym">Clavaria militaris</name>
    <dbReference type="NCBI Taxonomy" id="73501"/>
    <lineage>
        <taxon>Eukaryota</taxon>
        <taxon>Fungi</taxon>
        <taxon>Dikarya</taxon>
        <taxon>Ascomycota</taxon>
        <taxon>Pezizomycotina</taxon>
        <taxon>Sordariomycetes</taxon>
        <taxon>Hypocreomycetidae</taxon>
        <taxon>Hypocreales</taxon>
        <taxon>Cordycipitaceae</taxon>
        <taxon>Cordyceps</taxon>
    </lineage>
</organism>
<sequence>MVAPREYGQASASALPDPLSVKTSPFTIYITLQFLRVIGEENYYHWGIFVTQQSNTANHLFHATDMGRRPLDLYPEVRIVSDPLKSKTMTCCLKVARAPSLESIKAVASTVRLMDPRYLPRNEPLWTCRVWVKEVLASLEANGLTQLPVSVDRIQAYGVETADLLRDQGISRLINDLSWISSPTVPMQVDPRPRHFGQSPMNTEVVERGAYYLASPRVPEGYRRERLMEPRRGEYYGRSPMDTEVHPPRQRVVQARQEPYYGPSPMDTETHPPPRGRVLQARQGPYYGPKPMETETHSPRGRVLQARQGPYYGPKPMETETHSPRGRVLQARQGPYYGPKPMETETHPPRSRDMQARQEPYYGPKPMDTDVGPEPRQRAQAPEPHFRYVVRR</sequence>
<accession>A0A2H4SFI9</accession>
<dbReference type="VEuPathDB" id="FungiDB:A9K55_007913"/>
<dbReference type="EMBL" id="CP023324">
    <property type="protein sequence ID" value="ATY61874.1"/>
    <property type="molecule type" value="Genomic_DNA"/>
</dbReference>
<proteinExistence type="predicted"/>
<gene>
    <name evidence="2" type="ORF">A9K55_007913</name>
</gene>